<dbReference type="KEGG" id="pfer:IRI77_20270"/>
<keyword evidence="7 8" id="KW-0472">Membrane</keyword>
<feature type="transmembrane region" description="Helical" evidence="8">
    <location>
        <begin position="407"/>
        <end position="425"/>
    </location>
</feature>
<evidence type="ECO:0000313" key="10">
    <source>
        <dbReference type="EMBL" id="QOY85174.1"/>
    </source>
</evidence>
<proteinExistence type="predicted"/>
<feature type="transmembrane region" description="Helical" evidence="8">
    <location>
        <begin position="322"/>
        <end position="346"/>
    </location>
</feature>
<evidence type="ECO:0000256" key="2">
    <source>
        <dbReference type="ARBA" id="ARBA00022475"/>
    </source>
</evidence>
<dbReference type="PANTHER" id="PTHR33908:SF11">
    <property type="entry name" value="MEMBRANE PROTEIN"/>
    <property type="match status" value="1"/>
</dbReference>
<dbReference type="InterPro" id="IPR050297">
    <property type="entry name" value="LipidA_mod_glycosyltrf_83"/>
</dbReference>
<accession>A0A7S7NKE4</accession>
<evidence type="ECO:0000256" key="8">
    <source>
        <dbReference type="SAM" id="Phobius"/>
    </source>
</evidence>
<dbReference type="Proteomes" id="UP000593892">
    <property type="component" value="Chromosome"/>
</dbReference>
<evidence type="ECO:0000256" key="4">
    <source>
        <dbReference type="ARBA" id="ARBA00022679"/>
    </source>
</evidence>
<dbReference type="GO" id="GO:0009103">
    <property type="term" value="P:lipopolysaccharide biosynthetic process"/>
    <property type="evidence" value="ECO:0007669"/>
    <property type="project" value="UniProtKB-ARBA"/>
</dbReference>
<dbReference type="PANTHER" id="PTHR33908">
    <property type="entry name" value="MANNOSYLTRANSFERASE YKCB-RELATED"/>
    <property type="match status" value="1"/>
</dbReference>
<keyword evidence="5 8" id="KW-0812">Transmembrane</keyword>
<gene>
    <name evidence="10" type="ORF">IRI77_20270</name>
</gene>
<evidence type="ECO:0000256" key="1">
    <source>
        <dbReference type="ARBA" id="ARBA00004651"/>
    </source>
</evidence>
<evidence type="ECO:0000256" key="7">
    <source>
        <dbReference type="ARBA" id="ARBA00023136"/>
    </source>
</evidence>
<keyword evidence="4 10" id="KW-0808">Transferase</keyword>
<protein>
    <submittedName>
        <fullName evidence="10">Glycosyltransferase family 39 protein</fullName>
    </submittedName>
</protein>
<evidence type="ECO:0000256" key="6">
    <source>
        <dbReference type="ARBA" id="ARBA00022989"/>
    </source>
</evidence>
<dbReference type="AlphaFoldDB" id="A0A7S7NKE4"/>
<organism evidence="10 11">
    <name type="scientific">Paludibaculum fermentans</name>
    <dbReference type="NCBI Taxonomy" id="1473598"/>
    <lineage>
        <taxon>Bacteria</taxon>
        <taxon>Pseudomonadati</taxon>
        <taxon>Acidobacteriota</taxon>
        <taxon>Terriglobia</taxon>
        <taxon>Bryobacterales</taxon>
        <taxon>Bryobacteraceae</taxon>
        <taxon>Paludibaculum</taxon>
    </lineage>
</organism>
<reference evidence="10 11" key="1">
    <citation type="submission" date="2020-10" db="EMBL/GenBank/DDBJ databases">
        <title>Complete genome sequence of Paludibaculum fermentans P105T, a facultatively anaerobic acidobacterium capable of dissimilatory Fe(III) reduction.</title>
        <authorList>
            <person name="Dedysh S.N."/>
            <person name="Beletsky A.V."/>
            <person name="Kulichevskaya I.S."/>
            <person name="Mardanov A.V."/>
            <person name="Ravin N.V."/>
        </authorList>
    </citation>
    <scope>NUCLEOTIDE SEQUENCE [LARGE SCALE GENOMIC DNA]</scope>
    <source>
        <strain evidence="10 11">P105</strain>
    </source>
</reference>
<keyword evidence="11" id="KW-1185">Reference proteome</keyword>
<dbReference type="GO" id="GO:0005886">
    <property type="term" value="C:plasma membrane"/>
    <property type="evidence" value="ECO:0007669"/>
    <property type="project" value="UniProtKB-SubCell"/>
</dbReference>
<dbReference type="InterPro" id="IPR038731">
    <property type="entry name" value="RgtA/B/C-like"/>
</dbReference>
<feature type="domain" description="Glycosyltransferase RgtA/B/C/D-like" evidence="9">
    <location>
        <begin position="115"/>
        <end position="242"/>
    </location>
</feature>
<sequence>MWSRLLHRRAVWLACVLALVSLQFARQFTAALQETQVFDEGLHLSAGYTILLTGDYRLNPEHPPLGRVLNALPLLFLKPDPKLDSQGWKEADAIAVGRDLLYHQQTLKPEQILLPARLVTIALTLVLALTMAFWMRARYGPPAALLAVFLVTLDPNLSAHGHYVTTDFIATLTCFLAVLAFDRMQRRGHPLDILWAGLALGAALVSKFSAVFLLPVFAVLWLLHRTPWRTTLLQLAGLILVSGLVVAVSYGPETLRSRHAPRLNDVVKKDTAIGYALRVGGRYLHLPAHPFFLGLNEMALHQKAGHPSYMLGMVRLHGTWSYFPFVFLVKTPLGALLLCLLALPLLRRFSRDLLVLAVPLGIYWVLCLTSGINIGVRHLLPVFPFTYALVAVLIARHSVQVYRKAAPALVGVACLVLVGESAYIAPHDIAFFNPAVGGPANGPKLLLDSNLDWGQDLGNLRRWLDARGRNDVCLAYFGSADEKYFRFQGWAIPANMHLRAGERPPCHLAAISVTLLEGVYHERAWYAWLRARQPLARIGWSIYVYDTTDVSEGRIPKESF</sequence>
<keyword evidence="2" id="KW-1003">Cell membrane</keyword>
<dbReference type="Pfam" id="PF13231">
    <property type="entry name" value="PMT_2"/>
    <property type="match status" value="1"/>
</dbReference>
<dbReference type="EMBL" id="CP063849">
    <property type="protein sequence ID" value="QOY85174.1"/>
    <property type="molecule type" value="Genomic_DNA"/>
</dbReference>
<feature type="transmembrane region" description="Helical" evidence="8">
    <location>
        <begin position="112"/>
        <end position="132"/>
    </location>
</feature>
<feature type="transmembrane region" description="Helical" evidence="8">
    <location>
        <begin position="353"/>
        <end position="372"/>
    </location>
</feature>
<feature type="transmembrane region" description="Helical" evidence="8">
    <location>
        <begin position="193"/>
        <end position="220"/>
    </location>
</feature>
<feature type="transmembrane region" description="Helical" evidence="8">
    <location>
        <begin position="232"/>
        <end position="251"/>
    </location>
</feature>
<comment type="subcellular location">
    <subcellularLocation>
        <location evidence="1">Cell membrane</location>
        <topology evidence="1">Multi-pass membrane protein</topology>
    </subcellularLocation>
</comment>
<feature type="transmembrane region" description="Helical" evidence="8">
    <location>
        <begin position="272"/>
        <end position="292"/>
    </location>
</feature>
<feature type="transmembrane region" description="Helical" evidence="8">
    <location>
        <begin position="378"/>
        <end position="395"/>
    </location>
</feature>
<keyword evidence="6 8" id="KW-1133">Transmembrane helix</keyword>
<keyword evidence="3" id="KW-0328">Glycosyltransferase</keyword>
<evidence type="ECO:0000256" key="5">
    <source>
        <dbReference type="ARBA" id="ARBA00022692"/>
    </source>
</evidence>
<name>A0A7S7NKE4_PALFE</name>
<evidence type="ECO:0000313" key="11">
    <source>
        <dbReference type="Proteomes" id="UP000593892"/>
    </source>
</evidence>
<dbReference type="GO" id="GO:0016763">
    <property type="term" value="F:pentosyltransferase activity"/>
    <property type="evidence" value="ECO:0007669"/>
    <property type="project" value="TreeGrafter"/>
</dbReference>
<evidence type="ECO:0000259" key="9">
    <source>
        <dbReference type="Pfam" id="PF13231"/>
    </source>
</evidence>
<dbReference type="RefSeq" id="WP_194446844.1">
    <property type="nucleotide sequence ID" value="NZ_CP063849.1"/>
</dbReference>
<evidence type="ECO:0000256" key="3">
    <source>
        <dbReference type="ARBA" id="ARBA00022676"/>
    </source>
</evidence>
<feature type="transmembrane region" description="Helical" evidence="8">
    <location>
        <begin position="163"/>
        <end position="181"/>
    </location>
</feature>